<keyword evidence="4 5" id="KW-0472">Membrane</keyword>
<evidence type="ECO:0000313" key="8">
    <source>
        <dbReference type="Proteomes" id="UP000095447"/>
    </source>
</evidence>
<dbReference type="GO" id="GO:0000271">
    <property type="term" value="P:polysaccharide biosynthetic process"/>
    <property type="evidence" value="ECO:0007669"/>
    <property type="project" value="InterPro"/>
</dbReference>
<sequence>MKQGLGLYYKDILKFTLSSLSSFVIDYLLFGFLMSVFPHTAGFVLGSNIVARVISSYYNYSMNCRYVFRMGRTPGTAVDYFFLAGLILVMNNVFLESFIQILRIPVYPAKLLTESRLFVIRWMVQRYMIFRKKGFSGLKMEKEVRL</sequence>
<dbReference type="GO" id="GO:0016020">
    <property type="term" value="C:membrane"/>
    <property type="evidence" value="ECO:0007669"/>
    <property type="project" value="UniProtKB-SubCell"/>
</dbReference>
<dbReference type="Pfam" id="PF04138">
    <property type="entry name" value="GtrA_DPMS_TM"/>
    <property type="match status" value="1"/>
</dbReference>
<evidence type="ECO:0000313" key="7">
    <source>
        <dbReference type="EMBL" id="CUO44629.1"/>
    </source>
</evidence>
<evidence type="ECO:0000256" key="4">
    <source>
        <dbReference type="ARBA" id="ARBA00023136"/>
    </source>
</evidence>
<proteinExistence type="predicted"/>
<name>A0A174F7F5_9FIRM</name>
<feature type="transmembrane region" description="Helical" evidence="5">
    <location>
        <begin position="12"/>
        <end position="34"/>
    </location>
</feature>
<evidence type="ECO:0000256" key="2">
    <source>
        <dbReference type="ARBA" id="ARBA00022692"/>
    </source>
</evidence>
<dbReference type="Proteomes" id="UP000095447">
    <property type="component" value="Unassembled WGS sequence"/>
</dbReference>
<dbReference type="AlphaFoldDB" id="A0A174F7F5"/>
<evidence type="ECO:0000259" key="6">
    <source>
        <dbReference type="Pfam" id="PF04138"/>
    </source>
</evidence>
<feature type="domain" description="GtrA/DPMS transmembrane" evidence="6">
    <location>
        <begin position="14"/>
        <end position="130"/>
    </location>
</feature>
<dbReference type="InterPro" id="IPR007267">
    <property type="entry name" value="GtrA_DPMS_TM"/>
</dbReference>
<protein>
    <submittedName>
        <fullName evidence="7">GtrA-like protein</fullName>
    </submittedName>
</protein>
<keyword evidence="3 5" id="KW-1133">Transmembrane helix</keyword>
<evidence type="ECO:0000256" key="3">
    <source>
        <dbReference type="ARBA" id="ARBA00022989"/>
    </source>
</evidence>
<gene>
    <name evidence="7" type="ORF">ERS852395_03062</name>
</gene>
<comment type="subcellular location">
    <subcellularLocation>
        <location evidence="1">Membrane</location>
        <topology evidence="1">Multi-pass membrane protein</topology>
    </subcellularLocation>
</comment>
<dbReference type="EMBL" id="CYZA01000023">
    <property type="protein sequence ID" value="CUO44629.1"/>
    <property type="molecule type" value="Genomic_DNA"/>
</dbReference>
<evidence type="ECO:0000256" key="1">
    <source>
        <dbReference type="ARBA" id="ARBA00004141"/>
    </source>
</evidence>
<dbReference type="RefSeq" id="WP_055054110.1">
    <property type="nucleotide sequence ID" value="NZ_CYZA01000023.1"/>
</dbReference>
<evidence type="ECO:0000256" key="5">
    <source>
        <dbReference type="SAM" id="Phobius"/>
    </source>
</evidence>
<organism evidence="7 8">
    <name type="scientific">Blautia obeum</name>
    <dbReference type="NCBI Taxonomy" id="40520"/>
    <lineage>
        <taxon>Bacteria</taxon>
        <taxon>Bacillati</taxon>
        <taxon>Bacillota</taxon>
        <taxon>Clostridia</taxon>
        <taxon>Lachnospirales</taxon>
        <taxon>Lachnospiraceae</taxon>
        <taxon>Blautia</taxon>
    </lineage>
</organism>
<accession>A0A174F7F5</accession>
<feature type="transmembrane region" description="Helical" evidence="5">
    <location>
        <begin position="40"/>
        <end position="60"/>
    </location>
</feature>
<feature type="transmembrane region" description="Helical" evidence="5">
    <location>
        <begin position="80"/>
        <end position="101"/>
    </location>
</feature>
<reference evidence="7 8" key="1">
    <citation type="submission" date="2015-09" db="EMBL/GenBank/DDBJ databases">
        <authorList>
            <consortium name="Pathogen Informatics"/>
        </authorList>
    </citation>
    <scope>NUCLEOTIDE SEQUENCE [LARGE SCALE GENOMIC DNA]</scope>
    <source>
        <strain evidence="7 8">2789STDY5608838</strain>
    </source>
</reference>
<keyword evidence="2 5" id="KW-0812">Transmembrane</keyword>